<name>A0A2K2U4T1_9ACTN</name>
<feature type="transmembrane region" description="Helical" evidence="2">
    <location>
        <begin position="52"/>
        <end position="77"/>
    </location>
</feature>
<keyword evidence="6" id="KW-1185">Reference proteome</keyword>
<evidence type="ECO:0000313" key="5">
    <source>
        <dbReference type="EMBL" id="PNV65252.1"/>
    </source>
</evidence>
<protein>
    <submittedName>
        <fullName evidence="4">DUF1648 domain-containing protein</fullName>
    </submittedName>
</protein>
<evidence type="ECO:0000259" key="3">
    <source>
        <dbReference type="Pfam" id="PF07853"/>
    </source>
</evidence>
<dbReference type="RefSeq" id="WP_103262955.1">
    <property type="nucleotide sequence ID" value="NZ_DBEYRC010000153.1"/>
</dbReference>
<feature type="domain" description="DUF1648" evidence="3">
    <location>
        <begin position="62"/>
        <end position="101"/>
    </location>
</feature>
<gene>
    <name evidence="5" type="ORF">C2L80_07515</name>
    <name evidence="4" type="ORF">K8V16_03070</name>
</gene>
<dbReference type="Proteomes" id="UP000789325">
    <property type="component" value="Unassembled WGS sequence"/>
</dbReference>
<dbReference type="Proteomes" id="UP000236488">
    <property type="component" value="Unassembled WGS sequence"/>
</dbReference>
<keyword evidence="2" id="KW-0472">Membrane</keyword>
<dbReference type="AlphaFoldDB" id="A0A2K2U4T1"/>
<comment type="caution">
    <text evidence="5">The sequence shown here is derived from an EMBL/GenBank/DDBJ whole genome shotgun (WGS) entry which is preliminary data.</text>
</comment>
<feature type="transmembrane region" description="Helical" evidence="2">
    <location>
        <begin position="124"/>
        <end position="144"/>
    </location>
</feature>
<keyword evidence="2" id="KW-1133">Transmembrane helix</keyword>
<evidence type="ECO:0000256" key="1">
    <source>
        <dbReference type="SAM" id="MobiDB-lite"/>
    </source>
</evidence>
<keyword evidence="2" id="KW-0812">Transmembrane</keyword>
<evidence type="ECO:0000313" key="4">
    <source>
        <dbReference type="EMBL" id="HJH42754.1"/>
    </source>
</evidence>
<feature type="compositionally biased region" description="Basic and acidic residues" evidence="1">
    <location>
        <begin position="1"/>
        <end position="11"/>
    </location>
</feature>
<accession>A0A2K2U4T1</accession>
<dbReference type="InterPro" id="IPR012867">
    <property type="entry name" value="DUF1648"/>
</dbReference>
<feature type="region of interest" description="Disordered" evidence="1">
    <location>
        <begin position="1"/>
        <end position="33"/>
    </location>
</feature>
<feature type="transmembrane region" description="Helical" evidence="2">
    <location>
        <begin position="97"/>
        <end position="117"/>
    </location>
</feature>
<organism evidence="5 6">
    <name type="scientific">Rubneribacter badeniensis</name>
    <dbReference type="NCBI Taxonomy" id="2070688"/>
    <lineage>
        <taxon>Bacteria</taxon>
        <taxon>Bacillati</taxon>
        <taxon>Actinomycetota</taxon>
        <taxon>Coriobacteriia</taxon>
        <taxon>Eggerthellales</taxon>
        <taxon>Eggerthellaceae</taxon>
        <taxon>Rubneribacter</taxon>
    </lineage>
</organism>
<dbReference type="EMBL" id="DYZL01000053">
    <property type="protein sequence ID" value="HJH42754.1"/>
    <property type="molecule type" value="Genomic_DNA"/>
</dbReference>
<feature type="compositionally biased region" description="Low complexity" evidence="1">
    <location>
        <begin position="12"/>
        <end position="24"/>
    </location>
</feature>
<sequence>MRRASEADEANRAYGARRTGVARRTGGEDGEGVPREVAGFARKSGKVFEGRGGLAVLVAVTLALLTAALAVVQWVVLPDEVVSHVSLSGEVNGTAPKWLFVAATAGFGLFGSAWFGFAREKVGLVIAAVGAVAGVIDLALNLPFS</sequence>
<proteinExistence type="predicted"/>
<evidence type="ECO:0000256" key="2">
    <source>
        <dbReference type="SAM" id="Phobius"/>
    </source>
</evidence>
<reference evidence="4" key="3">
    <citation type="submission" date="2021-09" db="EMBL/GenBank/DDBJ databases">
        <authorList>
            <person name="Gilroy R."/>
        </authorList>
    </citation>
    <scope>NUCLEOTIDE SEQUENCE</scope>
    <source>
        <strain evidence="4">USAMLcec12-2067</strain>
    </source>
</reference>
<reference evidence="5 6" key="1">
    <citation type="journal article" date="2018" name="Int. J. Syst. Evol. Microbiol.">
        <title>Rubneribacter badeniensis gen. nov., sp. nov. and Enteroscipio rubneri gen. nov., sp. nov., new members of the Eggerthellaceae isolated from human faeces.</title>
        <authorList>
            <person name="Danylec N."/>
            <person name="Gobl A."/>
            <person name="Stoll D.A."/>
            <person name="Hetzer B."/>
            <person name="Kulling S.E."/>
            <person name="Huch M."/>
        </authorList>
    </citation>
    <scope>NUCLEOTIDE SEQUENCE [LARGE SCALE GENOMIC DNA]</scope>
    <source>
        <strain evidence="5 6">ResAG-85</strain>
    </source>
</reference>
<dbReference type="EMBL" id="PPEL01000039">
    <property type="protein sequence ID" value="PNV65252.1"/>
    <property type="molecule type" value="Genomic_DNA"/>
</dbReference>
<evidence type="ECO:0000313" key="6">
    <source>
        <dbReference type="Proteomes" id="UP000236488"/>
    </source>
</evidence>
<reference evidence="4" key="2">
    <citation type="journal article" date="2021" name="PeerJ">
        <title>Extensive microbial diversity within the chicken gut microbiome revealed by metagenomics and culture.</title>
        <authorList>
            <person name="Gilroy R."/>
            <person name="Ravi A."/>
            <person name="Getino M."/>
            <person name="Pursley I."/>
            <person name="Horton D.L."/>
            <person name="Alikhan N.F."/>
            <person name="Baker D."/>
            <person name="Gharbi K."/>
            <person name="Hall N."/>
            <person name="Watson M."/>
            <person name="Adriaenssens E.M."/>
            <person name="Foster-Nyarko E."/>
            <person name="Jarju S."/>
            <person name="Secka A."/>
            <person name="Antonio M."/>
            <person name="Oren A."/>
            <person name="Chaudhuri R.R."/>
            <person name="La Ragione R."/>
            <person name="Hildebrand F."/>
            <person name="Pallen M.J."/>
        </authorList>
    </citation>
    <scope>NUCLEOTIDE SEQUENCE</scope>
    <source>
        <strain evidence="4">USAMLcec12-2067</strain>
    </source>
</reference>
<dbReference type="Pfam" id="PF07853">
    <property type="entry name" value="DUF1648"/>
    <property type="match status" value="1"/>
</dbReference>